<gene>
    <name evidence="1" type="ORF">GCM10008994_21460</name>
</gene>
<dbReference type="Gene3D" id="3.40.50.720">
    <property type="entry name" value="NAD(P)-binding Rossmann-like Domain"/>
    <property type="match status" value="1"/>
</dbReference>
<dbReference type="Proteomes" id="UP001501425">
    <property type="component" value="Unassembled WGS sequence"/>
</dbReference>
<reference evidence="1" key="1">
    <citation type="journal article" date="2014" name="Int. J. Syst. Evol. Microbiol.">
        <title>Complete genome sequence of Corynebacterium casei LMG S-19264T (=DSM 44701T), isolated from a smear-ripened cheese.</title>
        <authorList>
            <consortium name="US DOE Joint Genome Institute (JGI-PGF)"/>
            <person name="Walter F."/>
            <person name="Albersmeier A."/>
            <person name="Kalinowski J."/>
            <person name="Ruckert C."/>
        </authorList>
    </citation>
    <scope>NUCLEOTIDE SEQUENCE</scope>
    <source>
        <strain evidence="1">JCM 14265</strain>
    </source>
</reference>
<comment type="caution">
    <text evidence="1">The sequence shown here is derived from an EMBL/GenBank/DDBJ whole genome shotgun (WGS) entry which is preliminary data.</text>
</comment>
<dbReference type="SUPFAM" id="SSF52413">
    <property type="entry name" value="UDP-glucose/GDP-mannose dehydrogenase C-terminal domain"/>
    <property type="match status" value="1"/>
</dbReference>
<reference evidence="1" key="2">
    <citation type="submission" date="2023-12" db="EMBL/GenBank/DDBJ databases">
        <authorList>
            <person name="Sun Q."/>
            <person name="Inoue M."/>
        </authorList>
    </citation>
    <scope>NUCLEOTIDE SEQUENCE</scope>
    <source>
        <strain evidence="1">JCM 14265</strain>
    </source>
</reference>
<evidence type="ECO:0000313" key="1">
    <source>
        <dbReference type="EMBL" id="GAA0546262.1"/>
    </source>
</evidence>
<name>A0AAV3STM3_9EURY</name>
<accession>A0AAV3STM3</accession>
<dbReference type="AlphaFoldDB" id="A0AAV3STM3"/>
<sequence length="66" mass="6913">MLPGVRGLPERGGTVTTYNPVSTENAREYLNDIDYSESAEAALAGTDGAVVVTEVTNSRPPTRSSA</sequence>
<proteinExistence type="predicted"/>
<dbReference type="InterPro" id="IPR036220">
    <property type="entry name" value="UDP-Glc/GDP-Man_DH_C_sf"/>
</dbReference>
<organism evidence="1 2">
    <name type="scientific">Halorubrum ejinorense</name>
    <dbReference type="NCBI Taxonomy" id="425309"/>
    <lineage>
        <taxon>Archaea</taxon>
        <taxon>Methanobacteriati</taxon>
        <taxon>Methanobacteriota</taxon>
        <taxon>Stenosarchaea group</taxon>
        <taxon>Halobacteria</taxon>
        <taxon>Halobacteriales</taxon>
        <taxon>Haloferacaceae</taxon>
        <taxon>Halorubrum</taxon>
    </lineage>
</organism>
<dbReference type="EMBL" id="BAAADQ010000012">
    <property type="protein sequence ID" value="GAA0546262.1"/>
    <property type="molecule type" value="Genomic_DNA"/>
</dbReference>
<evidence type="ECO:0000313" key="2">
    <source>
        <dbReference type="Proteomes" id="UP001501425"/>
    </source>
</evidence>
<protein>
    <submittedName>
        <fullName evidence="1">Uncharacterized protein</fullName>
    </submittedName>
</protein>
<dbReference type="RefSeq" id="WP_371153057.1">
    <property type="nucleotide sequence ID" value="NZ_JBEDNW010000011.1"/>
</dbReference>